<keyword evidence="1" id="KW-0378">Hydrolase</keyword>
<evidence type="ECO:0000313" key="1">
    <source>
        <dbReference type="EMBL" id="MFB6490150.1"/>
    </source>
</evidence>
<proteinExistence type="predicted"/>
<dbReference type="EC" id="3.-.-.-" evidence="1"/>
<comment type="caution">
    <text evidence="1">The sequence shown here is derived from an EMBL/GenBank/DDBJ whole genome shotgun (WGS) entry which is preliminary data.</text>
</comment>
<organism evidence="1 2">
    <name type="scientific">Thermoproteus sp. AZ2</name>
    <dbReference type="NCBI Taxonomy" id="1609232"/>
    <lineage>
        <taxon>Archaea</taxon>
        <taxon>Thermoproteota</taxon>
        <taxon>Thermoprotei</taxon>
        <taxon>Thermoproteales</taxon>
        <taxon>Thermoproteaceae</taxon>
        <taxon>Thermoproteus</taxon>
    </lineage>
</organism>
<sequence length="195" mass="20993">MYVFDLDGTLVDSVDAHVKAWVEALAALGVNAREEEVRPLMGLPAGEIARRLLPGRAKELADLKVRLFLEKYINYVKPYDDVGAVELLPRPIAVVTSSSGVLARAILKRIGLGVDYVIGGDEVPRGKPNPDPLYLLSSMAGVPPRLMVVVGDSEYDVEMARAAGARPICIARGREPCRGDVEVVTTLYALIGARG</sequence>
<reference evidence="1" key="1">
    <citation type="submission" date="2024-07" db="EMBL/GenBank/DDBJ databases">
        <title>Metagenome and Metagenome-Assembled Genomes of Archaea from a hot spring from the geothermal field of Los Azufres, Mexico.</title>
        <authorList>
            <person name="Marin-Paredes R."/>
            <person name="Martinez-Romero E."/>
            <person name="Servin-Garciduenas L.E."/>
        </authorList>
    </citation>
    <scope>NUCLEOTIDE SEQUENCE</scope>
</reference>
<dbReference type="EMBL" id="JZWT02000005">
    <property type="protein sequence ID" value="MFB6490150.1"/>
    <property type="molecule type" value="Genomic_DNA"/>
</dbReference>
<evidence type="ECO:0000313" key="2">
    <source>
        <dbReference type="Proteomes" id="UP000033636"/>
    </source>
</evidence>
<protein>
    <submittedName>
        <fullName evidence="1">HAD family hydrolase</fullName>
        <ecNumber evidence="1">3.-.-.-</ecNumber>
    </submittedName>
</protein>
<gene>
    <name evidence="1" type="ORF">TU35_002695</name>
</gene>
<name>A0ACC6V0K3_9CREN</name>
<accession>A0ACC6V0K3</accession>
<dbReference type="Proteomes" id="UP000033636">
    <property type="component" value="Unassembled WGS sequence"/>
</dbReference>